<dbReference type="Pfam" id="PF01584">
    <property type="entry name" value="CheW"/>
    <property type="match status" value="1"/>
</dbReference>
<keyword evidence="3" id="KW-1185">Reference proteome</keyword>
<protein>
    <submittedName>
        <fullName evidence="2">Chemotaxis signal transduction protein</fullName>
    </submittedName>
</protein>
<dbReference type="SMART" id="SM00260">
    <property type="entry name" value="CheW"/>
    <property type="match status" value="1"/>
</dbReference>
<gene>
    <name evidence="2" type="ORF">AsFPU1_0221</name>
</gene>
<dbReference type="InterPro" id="IPR036061">
    <property type="entry name" value="CheW-like_dom_sf"/>
</dbReference>
<comment type="caution">
    <text evidence="2">The sequence shown here is derived from an EMBL/GenBank/DDBJ whole genome shotgun (WGS) entry which is preliminary data.</text>
</comment>
<dbReference type="PANTHER" id="PTHR22617:SF23">
    <property type="entry name" value="CHEMOTAXIS PROTEIN CHEW"/>
    <property type="match status" value="1"/>
</dbReference>
<organism evidence="2 3">
    <name type="scientific">Aphanothece sacrum FPU1</name>
    <dbReference type="NCBI Taxonomy" id="1920663"/>
    <lineage>
        <taxon>Bacteria</taxon>
        <taxon>Bacillati</taxon>
        <taxon>Cyanobacteriota</taxon>
        <taxon>Cyanophyceae</taxon>
        <taxon>Oscillatoriophycideae</taxon>
        <taxon>Chroococcales</taxon>
        <taxon>Aphanothecaceae</taxon>
        <taxon>Aphanothece</taxon>
    </lineage>
</organism>
<sequence length="139" mass="15805">MLSTDLVSEIIRITPNQIIPIYGVFSSVMGVCNRRGEVLWIIDFASLLTLSPSLKESYYNPYNIIIIHQHNKVVGLAVHQVGQLVREKDVNPPEIVIKSIPWELAHCLNKELQGQKGELLLHLDGEKIFELLKKKEISH</sequence>
<dbReference type="EMBL" id="BDQK01000001">
    <property type="protein sequence ID" value="GBF78831.1"/>
    <property type="molecule type" value="Genomic_DNA"/>
</dbReference>
<accession>A0A401IC79</accession>
<evidence type="ECO:0000313" key="3">
    <source>
        <dbReference type="Proteomes" id="UP000287247"/>
    </source>
</evidence>
<evidence type="ECO:0000313" key="2">
    <source>
        <dbReference type="EMBL" id="GBF78831.1"/>
    </source>
</evidence>
<dbReference type="GO" id="GO:0005829">
    <property type="term" value="C:cytosol"/>
    <property type="evidence" value="ECO:0007669"/>
    <property type="project" value="TreeGrafter"/>
</dbReference>
<reference evidence="3" key="1">
    <citation type="submission" date="2017-05" db="EMBL/GenBank/DDBJ databases">
        <title>Physiological properties and genetic analysis related to exopolysaccharide production of fresh-water unicellular cyanobacterium Aphanothece sacrum, Suizenji Nori, that has been cultured as a food source in Japan.</title>
        <authorList>
            <person name="Kanesaki Y."/>
            <person name="Yoshikawa S."/>
            <person name="Ohki K."/>
        </authorList>
    </citation>
    <scope>NUCLEOTIDE SEQUENCE [LARGE SCALE GENOMIC DNA]</scope>
    <source>
        <strain evidence="3">FPU1</strain>
    </source>
</reference>
<evidence type="ECO:0000259" key="1">
    <source>
        <dbReference type="PROSITE" id="PS50851"/>
    </source>
</evidence>
<feature type="domain" description="CheW-like" evidence="1">
    <location>
        <begin position="1"/>
        <end position="134"/>
    </location>
</feature>
<dbReference type="PANTHER" id="PTHR22617">
    <property type="entry name" value="CHEMOTAXIS SENSOR HISTIDINE KINASE-RELATED"/>
    <property type="match status" value="1"/>
</dbReference>
<dbReference type="InterPro" id="IPR002545">
    <property type="entry name" value="CheW-lke_dom"/>
</dbReference>
<dbReference type="GO" id="GO:0006935">
    <property type="term" value="P:chemotaxis"/>
    <property type="evidence" value="ECO:0007669"/>
    <property type="project" value="InterPro"/>
</dbReference>
<proteinExistence type="predicted"/>
<dbReference type="PROSITE" id="PS50851">
    <property type="entry name" value="CHEW"/>
    <property type="match status" value="1"/>
</dbReference>
<dbReference type="AlphaFoldDB" id="A0A401IC79"/>
<dbReference type="SUPFAM" id="SSF50341">
    <property type="entry name" value="CheW-like"/>
    <property type="match status" value="1"/>
</dbReference>
<dbReference type="Gene3D" id="2.40.50.180">
    <property type="entry name" value="CheA-289, Domain 4"/>
    <property type="match status" value="1"/>
</dbReference>
<dbReference type="InterPro" id="IPR039315">
    <property type="entry name" value="CheW"/>
</dbReference>
<dbReference type="GO" id="GO:0007165">
    <property type="term" value="P:signal transduction"/>
    <property type="evidence" value="ECO:0007669"/>
    <property type="project" value="InterPro"/>
</dbReference>
<name>A0A401IC79_APHSA</name>
<dbReference type="Proteomes" id="UP000287247">
    <property type="component" value="Unassembled WGS sequence"/>
</dbReference>